<dbReference type="EMBL" id="JACHXM010000018">
    <property type="protein sequence ID" value="MBB3142183.1"/>
    <property type="molecule type" value="Genomic_DNA"/>
</dbReference>
<reference evidence="2 3" key="1">
    <citation type="submission" date="2020-08" db="EMBL/GenBank/DDBJ databases">
        <title>Genomic Encyclopedia of Type Strains, Phase III (KMG-III): the genomes of soil and plant-associated and newly described type strains.</title>
        <authorList>
            <person name="Whitman W."/>
        </authorList>
    </citation>
    <scope>NUCLEOTIDE SEQUENCE [LARGE SCALE GENOMIC DNA]</scope>
    <source>
        <strain evidence="2 3">CECT 5995</strain>
    </source>
</reference>
<accession>A0A7W5C1R2</accession>
<proteinExistence type="predicted"/>
<dbReference type="AlphaFoldDB" id="A0A7W5C1R2"/>
<sequence length="177" mass="19134">MKAAIIENGTVVNIARVNDEAFAADQGWVVSDRARVGDRYDAATGTFVSPPVAAVEPPAGEVTREDLRAELSRVHDAYRQGTTAHRGVEIRIDLEARVNARDKLDELLAGAQPLPFTWFATGEALTIDSVEAMRALYEAILTAQRRGFAAKAKVLAAIDGIENTAEYDVGVAFRAHL</sequence>
<dbReference type="Proteomes" id="UP000525987">
    <property type="component" value="Unassembled WGS sequence"/>
</dbReference>
<dbReference type="Pfam" id="PF14301">
    <property type="entry name" value="DUF4376"/>
    <property type="match status" value="1"/>
</dbReference>
<feature type="domain" description="DUF4376" evidence="1">
    <location>
        <begin position="64"/>
        <end position="168"/>
    </location>
</feature>
<evidence type="ECO:0000259" key="1">
    <source>
        <dbReference type="Pfam" id="PF14301"/>
    </source>
</evidence>
<dbReference type="InterPro" id="IPR025484">
    <property type="entry name" value="DUF4376"/>
</dbReference>
<name>A0A7W5C1R2_9GAMM</name>
<comment type="caution">
    <text evidence="2">The sequence shown here is derived from an EMBL/GenBank/DDBJ whole genome shotgun (WGS) entry which is preliminary data.</text>
</comment>
<evidence type="ECO:0000313" key="3">
    <source>
        <dbReference type="Proteomes" id="UP000525987"/>
    </source>
</evidence>
<dbReference type="RefSeq" id="WP_183388540.1">
    <property type="nucleotide sequence ID" value="NZ_JACHXM010000018.1"/>
</dbReference>
<protein>
    <recommendedName>
        <fullName evidence="1">DUF4376 domain-containing protein</fullName>
    </recommendedName>
</protein>
<keyword evidence="3" id="KW-1185">Reference proteome</keyword>
<organism evidence="2 3">
    <name type="scientific">Halomonas organivorans</name>
    <dbReference type="NCBI Taxonomy" id="257772"/>
    <lineage>
        <taxon>Bacteria</taxon>
        <taxon>Pseudomonadati</taxon>
        <taxon>Pseudomonadota</taxon>
        <taxon>Gammaproteobacteria</taxon>
        <taxon>Oceanospirillales</taxon>
        <taxon>Halomonadaceae</taxon>
        <taxon>Halomonas</taxon>
    </lineage>
</organism>
<gene>
    <name evidence="2" type="ORF">FHR96_003070</name>
</gene>
<evidence type="ECO:0000313" key="2">
    <source>
        <dbReference type="EMBL" id="MBB3142183.1"/>
    </source>
</evidence>